<sequence>MSTEGYFYNLPAAIGVQAGRCFYNLSIPMGVLVKLLRVDSGHVLERSQREVNQTRAKKVARYITDNPDSFIIPAVTGVVETPSGVEAPTFEKGSHDCIGILNISMDCELKLFDGQHRATGIAYALESNPNLRSQSVPVMLFTEMTLAERKLAFTDINQNVSKPAQSLSDTYNSRDPLPQFAIELATTLPCFKGLVDFERNSITAKSESLFPLKTIKDATALFLGSDTKEISESNKDLARLFWTKISEGMSWGGLYFRNKTSQQIRETTITTHSVMIHAMGLAGSYITTQQHIEDIDLSGLSNLDYSKSSPDFLRRCIEPETGKMRADKTAVKLCAIRLLQAIDMPVSPELKALEKQFFN</sequence>
<dbReference type="Proteomes" id="UP001607151">
    <property type="component" value="Unassembled WGS sequence"/>
</dbReference>
<comment type="caution">
    <text evidence="1">The sequence shown here is derived from an EMBL/GenBank/DDBJ whole genome shotgun (WGS) entry which is preliminary data.</text>
</comment>
<dbReference type="NCBIfam" id="TIGR03187">
    <property type="entry name" value="DGQHR"/>
    <property type="match status" value="1"/>
</dbReference>
<proteinExistence type="predicted"/>
<organism evidence="1 2">
    <name type="scientific">Vibrio rumoiensis</name>
    <dbReference type="NCBI Taxonomy" id="76258"/>
    <lineage>
        <taxon>Bacteria</taxon>
        <taxon>Pseudomonadati</taxon>
        <taxon>Pseudomonadota</taxon>
        <taxon>Gammaproteobacteria</taxon>
        <taxon>Vibrionales</taxon>
        <taxon>Vibrionaceae</taxon>
        <taxon>Vibrio</taxon>
    </lineage>
</organism>
<reference evidence="1 2" key="1">
    <citation type="submission" date="2024-10" db="EMBL/GenBank/DDBJ databases">
        <authorList>
            <person name="Yibar A."/>
            <person name="Saticioglu I.B."/>
            <person name="Duman M."/>
            <person name="Ajmi N."/>
            <person name="Gurler F."/>
            <person name="Ay H."/>
            <person name="Onuk E."/>
            <person name="Guler S."/>
            <person name="Romalde J.L."/>
        </authorList>
    </citation>
    <scope>NUCLEOTIDE SEQUENCE [LARGE SCALE GENOMIC DNA]</scope>
    <source>
        <strain evidence="1 2">14-MA-B</strain>
    </source>
</reference>
<gene>
    <name evidence="1" type="ORF">ACGRQ9_17255</name>
</gene>
<protein>
    <submittedName>
        <fullName evidence="1">DNA sulfur modification protein DndB</fullName>
    </submittedName>
</protein>
<dbReference type="InterPro" id="IPR017601">
    <property type="entry name" value="DGQHR-contain_dom"/>
</dbReference>
<evidence type="ECO:0000313" key="2">
    <source>
        <dbReference type="Proteomes" id="UP001607151"/>
    </source>
</evidence>
<dbReference type="InterPro" id="IPR017642">
    <property type="entry name" value="DNA_S_mod_DndB"/>
</dbReference>
<dbReference type="RefSeq" id="WP_394608703.1">
    <property type="nucleotide sequence ID" value="NZ_JBIHSN010000003.1"/>
</dbReference>
<accession>A0ABW7J1N9</accession>
<dbReference type="Pfam" id="PF14072">
    <property type="entry name" value="DndB"/>
    <property type="match status" value="1"/>
</dbReference>
<dbReference type="EMBL" id="JBIHSN010000003">
    <property type="protein sequence ID" value="MFH0267195.1"/>
    <property type="molecule type" value="Genomic_DNA"/>
</dbReference>
<name>A0ABW7J1N9_9VIBR</name>
<dbReference type="CDD" id="cd16412">
    <property type="entry name" value="dndB"/>
    <property type="match status" value="1"/>
</dbReference>
<evidence type="ECO:0000313" key="1">
    <source>
        <dbReference type="EMBL" id="MFH0267195.1"/>
    </source>
</evidence>
<keyword evidence="2" id="KW-1185">Reference proteome</keyword>